<evidence type="ECO:0000256" key="1">
    <source>
        <dbReference type="ARBA" id="ARBA00004613"/>
    </source>
</evidence>
<dbReference type="Proteomes" id="UP000287168">
    <property type="component" value="Unassembled WGS sequence"/>
</dbReference>
<keyword evidence="2" id="KW-0964">Secreted</keyword>
<evidence type="ECO:0000256" key="3">
    <source>
        <dbReference type="SAM" id="MobiDB-lite"/>
    </source>
</evidence>
<evidence type="ECO:0000313" key="4">
    <source>
        <dbReference type="EMBL" id="RWY39183.1"/>
    </source>
</evidence>
<dbReference type="PROSITE" id="PS00330">
    <property type="entry name" value="HEMOLYSIN_CALCIUM"/>
    <property type="match status" value="3"/>
</dbReference>
<name>A0A3S3YET8_9RHOB</name>
<protein>
    <recommendedName>
        <fullName evidence="6">Calcium-binding protein</fullName>
    </recommendedName>
</protein>
<sequence length="244" mass="25060">MTSWSAAAAGGQMTGGAGADLFVVAPGGTSRILDFTPGEDRLDLSGLPMLYSPASLNLEALPGGLTLIWRDSRIEILSVQGRSLSLQDLGADLLQGPSLWALRGETQLPEPEDPDPPVTQPPDPQDLRLEGTSGADSLTGGAGNDLLLGYGGDDFLFGGGGNDLLYGGTGQDRLFGGAGEDHLYAGPSGGSRLSGGPGDDRLYGGGPSDHLDGGAGADLLFAAPEAAEWYERFLQTSPEAALWF</sequence>
<dbReference type="PRINTS" id="PR00313">
    <property type="entry name" value="CABNDNGRPT"/>
</dbReference>
<comment type="caution">
    <text evidence="4">The sequence shown here is derived from an EMBL/GenBank/DDBJ whole genome shotgun (WGS) entry which is preliminary data.</text>
</comment>
<dbReference type="InterPro" id="IPR001343">
    <property type="entry name" value="Hemolysn_Ca-bd"/>
</dbReference>
<dbReference type="InterPro" id="IPR050557">
    <property type="entry name" value="RTX_toxin/Mannuronan_C5-epim"/>
</dbReference>
<dbReference type="AlphaFoldDB" id="A0A3S3YET8"/>
<reference evidence="4 5" key="1">
    <citation type="journal article" date="2015" name="Int. J. Syst. Evol. Microbiol.">
        <title>Gemmobacter intermedius sp. nov., isolated from a white stork (Ciconia ciconia).</title>
        <authorList>
            <person name="Kampfer P."/>
            <person name="Jerzak L."/>
            <person name="Wilharm G."/>
            <person name="Golke J."/>
            <person name="Busse H.J."/>
            <person name="Glaeser S.P."/>
        </authorList>
    </citation>
    <scope>NUCLEOTIDE SEQUENCE [LARGE SCALE GENOMIC DNA]</scope>
    <source>
        <strain evidence="4 5">119/4</strain>
    </source>
</reference>
<dbReference type="Pfam" id="PF00353">
    <property type="entry name" value="HemolysinCabind"/>
    <property type="match status" value="2"/>
</dbReference>
<dbReference type="OrthoDB" id="9342475at2"/>
<accession>A0A3S3YET8</accession>
<keyword evidence="5" id="KW-1185">Reference proteome</keyword>
<gene>
    <name evidence="4" type="ORF">EP867_14530</name>
</gene>
<comment type="subcellular location">
    <subcellularLocation>
        <location evidence="1">Secreted</location>
    </subcellularLocation>
</comment>
<organism evidence="4 5">
    <name type="scientific">Falsigemmobacter intermedius</name>
    <dbReference type="NCBI Taxonomy" id="1553448"/>
    <lineage>
        <taxon>Bacteria</taxon>
        <taxon>Pseudomonadati</taxon>
        <taxon>Pseudomonadota</taxon>
        <taxon>Alphaproteobacteria</taxon>
        <taxon>Rhodobacterales</taxon>
        <taxon>Paracoccaceae</taxon>
        <taxon>Falsigemmobacter</taxon>
    </lineage>
</organism>
<feature type="region of interest" description="Disordered" evidence="3">
    <location>
        <begin position="106"/>
        <end position="138"/>
    </location>
</feature>
<proteinExistence type="predicted"/>
<dbReference type="InterPro" id="IPR011049">
    <property type="entry name" value="Serralysin-like_metalloprot_C"/>
</dbReference>
<dbReference type="GO" id="GO:0005576">
    <property type="term" value="C:extracellular region"/>
    <property type="evidence" value="ECO:0007669"/>
    <property type="project" value="UniProtKB-SubCell"/>
</dbReference>
<dbReference type="GO" id="GO:0005509">
    <property type="term" value="F:calcium ion binding"/>
    <property type="evidence" value="ECO:0007669"/>
    <property type="project" value="InterPro"/>
</dbReference>
<feature type="compositionally biased region" description="Gly residues" evidence="3">
    <location>
        <begin position="187"/>
        <end position="207"/>
    </location>
</feature>
<dbReference type="PANTHER" id="PTHR38340">
    <property type="entry name" value="S-LAYER PROTEIN"/>
    <property type="match status" value="1"/>
</dbReference>
<evidence type="ECO:0000313" key="5">
    <source>
        <dbReference type="Proteomes" id="UP000287168"/>
    </source>
</evidence>
<evidence type="ECO:0008006" key="6">
    <source>
        <dbReference type="Google" id="ProtNLM"/>
    </source>
</evidence>
<dbReference type="Gene3D" id="2.150.10.10">
    <property type="entry name" value="Serralysin-like metalloprotease, C-terminal"/>
    <property type="match status" value="3"/>
</dbReference>
<dbReference type="PANTHER" id="PTHR38340:SF1">
    <property type="entry name" value="S-LAYER PROTEIN"/>
    <property type="match status" value="1"/>
</dbReference>
<dbReference type="EMBL" id="SBLC01000025">
    <property type="protein sequence ID" value="RWY39183.1"/>
    <property type="molecule type" value="Genomic_DNA"/>
</dbReference>
<feature type="region of interest" description="Disordered" evidence="3">
    <location>
        <begin position="178"/>
        <end position="209"/>
    </location>
</feature>
<evidence type="ECO:0000256" key="2">
    <source>
        <dbReference type="ARBA" id="ARBA00022525"/>
    </source>
</evidence>
<dbReference type="SUPFAM" id="SSF51120">
    <property type="entry name" value="beta-Roll"/>
    <property type="match status" value="2"/>
</dbReference>
<dbReference type="InterPro" id="IPR018511">
    <property type="entry name" value="Hemolysin-typ_Ca-bd_CS"/>
</dbReference>